<name>A0A318Q9P2_9PROT</name>
<evidence type="ECO:0000313" key="1">
    <source>
        <dbReference type="EMBL" id="PYD75420.1"/>
    </source>
</evidence>
<accession>A0A318Q9P2</accession>
<sequence>MDYRMDEGKRCRRKLVLFFMFSSSFPMYPIMRDDTAGSRRGHVMQRMDIYDCPYRFMKKTSTCRVHAGGVENIPAGAIAWVGKGMAARGLRR</sequence>
<dbReference type="EMBL" id="NOXG01000009">
    <property type="protein sequence ID" value="PYD75420.1"/>
    <property type="molecule type" value="Genomic_DNA"/>
</dbReference>
<reference evidence="1 2" key="1">
    <citation type="submission" date="2017-07" db="EMBL/GenBank/DDBJ databases">
        <title>A draft genome sequence of Komagataeibacter sp. T5K1.</title>
        <authorList>
            <person name="Skraban J."/>
            <person name="Cleenwerck I."/>
            <person name="Vandamme P."/>
            <person name="Trcek J."/>
        </authorList>
    </citation>
    <scope>NUCLEOTIDE SEQUENCE [LARGE SCALE GENOMIC DNA]</scope>
    <source>
        <strain evidence="1 2">T5K1</strain>
    </source>
</reference>
<evidence type="ECO:0000313" key="2">
    <source>
        <dbReference type="Proteomes" id="UP000247609"/>
    </source>
</evidence>
<comment type="caution">
    <text evidence="1">The sequence shown here is derived from an EMBL/GenBank/DDBJ whole genome shotgun (WGS) entry which is preliminary data.</text>
</comment>
<gene>
    <name evidence="1" type="ORF">CFR71_09230</name>
</gene>
<dbReference type="AlphaFoldDB" id="A0A318Q9P2"/>
<dbReference type="Proteomes" id="UP000247609">
    <property type="component" value="Unassembled WGS sequence"/>
</dbReference>
<organism evidence="1 2">
    <name type="scientific">Novacetimonas pomaceti</name>
    <dbReference type="NCBI Taxonomy" id="2021998"/>
    <lineage>
        <taxon>Bacteria</taxon>
        <taxon>Pseudomonadati</taxon>
        <taxon>Pseudomonadota</taxon>
        <taxon>Alphaproteobacteria</taxon>
        <taxon>Acetobacterales</taxon>
        <taxon>Acetobacteraceae</taxon>
        <taxon>Novacetimonas</taxon>
    </lineage>
</organism>
<proteinExistence type="predicted"/>
<protein>
    <submittedName>
        <fullName evidence="1">Uncharacterized protein</fullName>
    </submittedName>
</protein>